<dbReference type="Gene3D" id="3.40.1180.10">
    <property type="entry name" value="Decaprenyl diphosphate synthase-like"/>
    <property type="match status" value="1"/>
</dbReference>
<comment type="similarity">
    <text evidence="2">Belongs to the UPP synthase family.</text>
</comment>
<dbReference type="EMBL" id="BAABQM010000002">
    <property type="protein sequence ID" value="GAA5414711.1"/>
    <property type="molecule type" value="Genomic_DNA"/>
</dbReference>
<dbReference type="HAMAP" id="MF_01139">
    <property type="entry name" value="ISPT"/>
    <property type="match status" value="1"/>
</dbReference>
<dbReference type="InterPro" id="IPR036424">
    <property type="entry name" value="UPP_synth-like_sf"/>
</dbReference>
<comment type="caution">
    <text evidence="3">The sequence shown here is derived from an EMBL/GenBank/DDBJ whole genome shotgun (WGS) entry which is preliminary data.</text>
</comment>
<gene>
    <name evidence="3" type="ORF">UREOM_4220</name>
</gene>
<sequence>MENCCLNHIAFIVDGNGRWAKEKGMPRTYGHLKGAEALRDIVHDCLDLDIPCVSFFCFSTENWSRPTLEVNHIMKLVEDNLTNPDTLKWFLDNNVRFVWNGQSRNLSSTITLGFKNLMEKTQNCKAMTVQIMFNYSSRLAIVDAANKLVTQEKEITIDSLNEAINKYDLPPLDLLIRTSGEQRISNFMLWELSYAELIFSPVYWPQYDLEELKHDIEIYKERSRRFGGL</sequence>
<dbReference type="Pfam" id="PF01255">
    <property type="entry name" value="Prenyltransf"/>
    <property type="match status" value="1"/>
</dbReference>
<feature type="binding site" evidence="2">
    <location>
        <position position="177"/>
    </location>
    <ligand>
        <name>substrate</name>
    </ligand>
</feature>
<evidence type="ECO:0000256" key="2">
    <source>
        <dbReference type="HAMAP-Rule" id="MF_01139"/>
    </source>
</evidence>
<dbReference type="RefSeq" id="WP_353289872.1">
    <property type="nucleotide sequence ID" value="NZ_BAABQM010000002.1"/>
</dbReference>
<dbReference type="InterPro" id="IPR001441">
    <property type="entry name" value="UPP_synth-like"/>
</dbReference>
<dbReference type="NCBIfam" id="TIGR00055">
    <property type="entry name" value="uppS"/>
    <property type="match status" value="1"/>
</dbReference>
<dbReference type="InterPro" id="IPR018520">
    <property type="entry name" value="UPP_synth-like_CS"/>
</dbReference>
<keyword evidence="2" id="KW-0479">Metal-binding</keyword>
<comment type="subunit">
    <text evidence="2">Homodimer.</text>
</comment>
<dbReference type="PROSITE" id="PS01066">
    <property type="entry name" value="UPP_SYNTHASE"/>
    <property type="match status" value="1"/>
</dbReference>
<organism evidence="3 4">
    <name type="scientific">Ureaplasma ceti</name>
    <dbReference type="NCBI Taxonomy" id="3119530"/>
    <lineage>
        <taxon>Bacteria</taxon>
        <taxon>Bacillati</taxon>
        <taxon>Mycoplasmatota</taxon>
        <taxon>Mycoplasmoidales</taxon>
        <taxon>Mycoplasmoidaceae</taxon>
        <taxon>Ureaplasma</taxon>
    </lineage>
</organism>
<keyword evidence="4" id="KW-1185">Reference proteome</keyword>
<dbReference type="CDD" id="cd00475">
    <property type="entry name" value="Cis_IPPS"/>
    <property type="match status" value="1"/>
</dbReference>
<keyword evidence="2" id="KW-0460">Magnesium</keyword>
<comment type="cofactor">
    <cofactor evidence="2">
        <name>Mg(2+)</name>
        <dbReference type="ChEBI" id="CHEBI:18420"/>
    </cofactor>
    <text evidence="2">Binds 2 magnesium ions per subunit.</text>
</comment>
<feature type="binding site" evidence="2">
    <location>
        <position position="14"/>
    </location>
    <ligand>
        <name>Mg(2+)</name>
        <dbReference type="ChEBI" id="CHEBI:18420"/>
    </ligand>
</feature>
<dbReference type="GO" id="GO:0016740">
    <property type="term" value="F:transferase activity"/>
    <property type="evidence" value="ECO:0007669"/>
    <property type="project" value="UniProtKB-KW"/>
</dbReference>
<feature type="binding site" evidence="2">
    <location>
        <position position="63"/>
    </location>
    <ligand>
        <name>substrate</name>
    </ligand>
</feature>
<feature type="binding site" evidence="2">
    <location>
        <begin position="15"/>
        <end position="18"/>
    </location>
    <ligand>
        <name>substrate</name>
    </ligand>
</feature>
<protein>
    <recommendedName>
        <fullName evidence="2">Isoprenyl transferase</fullName>
        <ecNumber evidence="2">2.5.1.-</ecNumber>
    </recommendedName>
</protein>
<dbReference type="PANTHER" id="PTHR10291:SF0">
    <property type="entry name" value="DEHYDRODOLICHYL DIPHOSPHATE SYNTHASE 2"/>
    <property type="match status" value="1"/>
</dbReference>
<dbReference type="Proteomes" id="UP001449582">
    <property type="component" value="Unassembled WGS sequence"/>
</dbReference>
<evidence type="ECO:0000313" key="4">
    <source>
        <dbReference type="Proteomes" id="UP001449582"/>
    </source>
</evidence>
<feature type="binding site" evidence="2">
    <location>
        <position position="27"/>
    </location>
    <ligand>
        <name>substrate</name>
    </ligand>
</feature>
<reference evidence="3" key="1">
    <citation type="submission" date="2024-02" db="EMBL/GenBank/DDBJ databases">
        <title>Draft genome sequence of new strains in genus Ureaplasma.</title>
        <authorList>
            <person name="Nakajima Y."/>
            <person name="Segawa T."/>
        </authorList>
    </citation>
    <scope>NUCLEOTIDE SEQUENCE [LARGE SCALE GENOMIC DNA]</scope>
    <source>
        <strain evidence="3">OM1</strain>
    </source>
</reference>
<keyword evidence="1 2" id="KW-0808">Transferase</keyword>
<comment type="function">
    <text evidence="2">Catalyzes the condensation of isopentenyl diphosphate (IPP) with allylic pyrophosphates generating different type of terpenoids.</text>
</comment>
<feature type="active site" evidence="2">
    <location>
        <position position="14"/>
    </location>
</feature>
<name>A0ABP9U5U5_9BACT</name>
<evidence type="ECO:0000313" key="3">
    <source>
        <dbReference type="EMBL" id="GAA5414711.1"/>
    </source>
</evidence>
<dbReference type="EC" id="2.5.1.-" evidence="2"/>
<dbReference type="SUPFAM" id="SSF64005">
    <property type="entry name" value="Undecaprenyl diphosphate synthase"/>
    <property type="match status" value="1"/>
</dbReference>
<feature type="binding site" evidence="2">
    <location>
        <position position="196"/>
    </location>
    <ligand>
        <name>Mg(2+)</name>
        <dbReference type="ChEBI" id="CHEBI:18420"/>
    </ligand>
</feature>
<feature type="active site" description="Proton acceptor" evidence="2">
    <location>
        <position position="62"/>
    </location>
</feature>
<feature type="binding site" evidence="2">
    <location>
        <position position="65"/>
    </location>
    <ligand>
        <name>substrate</name>
    </ligand>
</feature>
<accession>A0ABP9U5U5</accession>
<evidence type="ECO:0000256" key="1">
    <source>
        <dbReference type="ARBA" id="ARBA00022679"/>
    </source>
</evidence>
<feature type="binding site" evidence="2">
    <location>
        <position position="19"/>
    </location>
    <ligand>
        <name>substrate</name>
    </ligand>
</feature>
<feature type="binding site" evidence="2">
    <location>
        <begin position="183"/>
        <end position="185"/>
    </location>
    <ligand>
        <name>substrate</name>
    </ligand>
</feature>
<feature type="binding site" evidence="2">
    <location>
        <begin position="59"/>
        <end position="61"/>
    </location>
    <ligand>
        <name>substrate</name>
    </ligand>
</feature>
<dbReference type="PANTHER" id="PTHR10291">
    <property type="entry name" value="DEHYDRODOLICHYL DIPHOSPHATE SYNTHASE FAMILY MEMBER"/>
    <property type="match status" value="1"/>
</dbReference>
<feature type="binding site" evidence="2">
    <location>
        <position position="31"/>
    </location>
    <ligand>
        <name>substrate</name>
    </ligand>
</feature>
<proteinExistence type="inferred from homology"/>